<dbReference type="AlphaFoldDB" id="A0A1F6TM02"/>
<name>A0A1F6TM02_9BACT</name>
<organism evidence="1 2">
    <name type="scientific">Candidatus Nomurabacteria bacterium GWB1_40_6</name>
    <dbReference type="NCBI Taxonomy" id="1801727"/>
    <lineage>
        <taxon>Bacteria</taxon>
        <taxon>Candidatus Nomuraibacteriota</taxon>
    </lineage>
</organism>
<evidence type="ECO:0000313" key="2">
    <source>
        <dbReference type="Proteomes" id="UP000176484"/>
    </source>
</evidence>
<dbReference type="EMBL" id="MFTD01000028">
    <property type="protein sequence ID" value="OGI46164.1"/>
    <property type="molecule type" value="Genomic_DNA"/>
</dbReference>
<reference evidence="1 2" key="1">
    <citation type="journal article" date="2016" name="Nat. Commun.">
        <title>Thousands of microbial genomes shed light on interconnected biogeochemical processes in an aquifer system.</title>
        <authorList>
            <person name="Anantharaman K."/>
            <person name="Brown C.T."/>
            <person name="Hug L.A."/>
            <person name="Sharon I."/>
            <person name="Castelle C.J."/>
            <person name="Probst A.J."/>
            <person name="Thomas B.C."/>
            <person name="Singh A."/>
            <person name="Wilkins M.J."/>
            <person name="Karaoz U."/>
            <person name="Brodie E.L."/>
            <person name="Williams K.H."/>
            <person name="Hubbard S.S."/>
            <person name="Banfield J.F."/>
        </authorList>
    </citation>
    <scope>NUCLEOTIDE SEQUENCE [LARGE SCALE GENOMIC DNA]</scope>
</reference>
<evidence type="ECO:0008006" key="3">
    <source>
        <dbReference type="Google" id="ProtNLM"/>
    </source>
</evidence>
<proteinExistence type="predicted"/>
<gene>
    <name evidence="1" type="ORF">A2121_02580</name>
</gene>
<accession>A0A1F6TM02</accession>
<comment type="caution">
    <text evidence="1">The sequence shown here is derived from an EMBL/GenBank/DDBJ whole genome shotgun (WGS) entry which is preliminary data.</text>
</comment>
<sequence>MNQETKNCQNCKKDFIVELEDFNFYEKIKVPSPTFCPECRKQRRLAWRSERTLYKRKCDLCNKNIIAMYHESVPFSVYCRECWDGDGWDASSFARDYDFSKTFF</sequence>
<evidence type="ECO:0000313" key="1">
    <source>
        <dbReference type="EMBL" id="OGI46164.1"/>
    </source>
</evidence>
<dbReference type="Proteomes" id="UP000176484">
    <property type="component" value="Unassembled WGS sequence"/>
</dbReference>
<protein>
    <recommendedName>
        <fullName evidence="3">Zinc-binding domain-containing protein</fullName>
    </recommendedName>
</protein>